<dbReference type="AlphaFoldDB" id="A0A927R6W1"/>
<accession>A0A927R6W1</accession>
<evidence type="ECO:0000313" key="1">
    <source>
        <dbReference type="EMBL" id="MBE1603559.1"/>
    </source>
</evidence>
<dbReference type="InterPro" id="IPR029058">
    <property type="entry name" value="AB_hydrolase_fold"/>
</dbReference>
<comment type="caution">
    <text evidence="1">The sequence shown here is derived from an EMBL/GenBank/DDBJ whole genome shotgun (WGS) entry which is preliminary data.</text>
</comment>
<keyword evidence="2" id="KW-1185">Reference proteome</keyword>
<name>A0A927R6W1_9ACTN</name>
<dbReference type="Proteomes" id="UP000638648">
    <property type="component" value="Unassembled WGS sequence"/>
</dbReference>
<proteinExistence type="predicted"/>
<dbReference type="RefSeq" id="WP_192748343.1">
    <property type="nucleotide sequence ID" value="NZ_BAABJL010000066.1"/>
</dbReference>
<dbReference type="SUPFAM" id="SSF53474">
    <property type="entry name" value="alpha/beta-Hydrolases"/>
    <property type="match status" value="1"/>
</dbReference>
<sequence length="64" mass="6823">MPTLLLGGDRSPARNTAALDAIEQAMPHAERVVMRNRDHGADVKHPADVAHAIETLASKALDAQ</sequence>
<gene>
    <name evidence="1" type="ORF">HEB94_000407</name>
</gene>
<protein>
    <submittedName>
        <fullName evidence="1">Pimeloyl-ACP methyl ester carboxylesterase</fullName>
    </submittedName>
</protein>
<dbReference type="Gene3D" id="3.40.50.1820">
    <property type="entry name" value="alpha/beta hydrolase"/>
    <property type="match status" value="1"/>
</dbReference>
<evidence type="ECO:0000313" key="2">
    <source>
        <dbReference type="Proteomes" id="UP000638648"/>
    </source>
</evidence>
<organism evidence="1 2">
    <name type="scientific">Actinopolymorpha pittospori</name>
    <dbReference type="NCBI Taxonomy" id="648752"/>
    <lineage>
        <taxon>Bacteria</taxon>
        <taxon>Bacillati</taxon>
        <taxon>Actinomycetota</taxon>
        <taxon>Actinomycetes</taxon>
        <taxon>Propionibacteriales</taxon>
        <taxon>Actinopolymorphaceae</taxon>
        <taxon>Actinopolymorpha</taxon>
    </lineage>
</organism>
<reference evidence="1" key="1">
    <citation type="submission" date="2020-10" db="EMBL/GenBank/DDBJ databases">
        <title>Sequencing the genomes of 1000 actinobacteria strains.</title>
        <authorList>
            <person name="Klenk H.-P."/>
        </authorList>
    </citation>
    <scope>NUCLEOTIDE SEQUENCE</scope>
    <source>
        <strain evidence="1">DSM 45354</strain>
    </source>
</reference>
<dbReference type="EMBL" id="JADBEM010000001">
    <property type="protein sequence ID" value="MBE1603559.1"/>
    <property type="molecule type" value="Genomic_DNA"/>
</dbReference>